<dbReference type="PANTHER" id="PTHR23026">
    <property type="entry name" value="NADPH NITROREDUCTASE"/>
    <property type="match status" value="1"/>
</dbReference>
<dbReference type="PANTHER" id="PTHR23026:SF123">
    <property type="entry name" value="NAD(P)H NITROREDUCTASE RV3131-RELATED"/>
    <property type="match status" value="1"/>
</dbReference>
<dbReference type="AlphaFoldDB" id="A0A9W6Q0J5"/>
<sequence length="323" mass="34998">MPHPFATHVGLRRLVTAAIAAPSVHNTQPWRFRRGDAETLELHADPERRLPVLDPRGRSLHLSCGAALLNLRLAIRVTGHRPLVQPFPDARDKPTLLASLRAVPAPSASLTDAELYAAIPLRHTNRQPFSTRPVPRAVREELAAAARAEGVVLGLPGPQTTAHLLSLVAAADQELAADADYLEELTRWTSMGCRGDGVPWYAFGPRPTGRGVPVRDFGLARPVPGREVDHFAARPQLGVLMTRADGPEDWLRAGQALQRVLLTATRRGVSASLLTQPLDVRDRSCGPWVPRTAGHIQAILRFGYGPPVPGSPRRGVTEVLQSA</sequence>
<evidence type="ECO:0000313" key="1">
    <source>
        <dbReference type="EMBL" id="GLW66248.1"/>
    </source>
</evidence>
<accession>A0A9W6Q0J5</accession>
<reference evidence="1" key="1">
    <citation type="submission" date="2023-02" db="EMBL/GenBank/DDBJ databases">
        <title>Actinomadura rubrobrunea NBRC 14622.</title>
        <authorList>
            <person name="Ichikawa N."/>
            <person name="Sato H."/>
            <person name="Tonouchi N."/>
        </authorList>
    </citation>
    <scope>NUCLEOTIDE SEQUENCE</scope>
    <source>
        <strain evidence="1">NBRC 14622</strain>
    </source>
</reference>
<dbReference type="SUPFAM" id="SSF55469">
    <property type="entry name" value="FMN-dependent nitroreductase-like"/>
    <property type="match status" value="2"/>
</dbReference>
<organism evidence="1 2">
    <name type="scientific">Actinomadura rubrobrunea</name>
    <dbReference type="NCBI Taxonomy" id="115335"/>
    <lineage>
        <taxon>Bacteria</taxon>
        <taxon>Bacillati</taxon>
        <taxon>Actinomycetota</taxon>
        <taxon>Actinomycetes</taxon>
        <taxon>Streptosporangiales</taxon>
        <taxon>Thermomonosporaceae</taxon>
        <taxon>Actinomadura</taxon>
    </lineage>
</organism>
<dbReference type="GO" id="GO:0016491">
    <property type="term" value="F:oxidoreductase activity"/>
    <property type="evidence" value="ECO:0007669"/>
    <property type="project" value="InterPro"/>
</dbReference>
<dbReference type="InterPro" id="IPR050627">
    <property type="entry name" value="Nitroreductase/BluB"/>
</dbReference>
<dbReference type="NCBIfam" id="NF047509">
    <property type="entry name" value="Rv3131_FMN_oxido"/>
    <property type="match status" value="1"/>
</dbReference>
<dbReference type="RefSeq" id="WP_067914313.1">
    <property type="nucleotide sequence ID" value="NZ_BSRZ01000013.1"/>
</dbReference>
<dbReference type="EMBL" id="BSRZ01000013">
    <property type="protein sequence ID" value="GLW66248.1"/>
    <property type="molecule type" value="Genomic_DNA"/>
</dbReference>
<keyword evidence="2" id="KW-1185">Reference proteome</keyword>
<evidence type="ECO:0000313" key="2">
    <source>
        <dbReference type="Proteomes" id="UP001165124"/>
    </source>
</evidence>
<comment type="caution">
    <text evidence="1">The sequence shown here is derived from an EMBL/GenBank/DDBJ whole genome shotgun (WGS) entry which is preliminary data.</text>
</comment>
<dbReference type="Proteomes" id="UP001165124">
    <property type="component" value="Unassembled WGS sequence"/>
</dbReference>
<protein>
    <submittedName>
        <fullName evidence="1">Nitroreductase</fullName>
    </submittedName>
</protein>
<dbReference type="Gene3D" id="3.40.109.10">
    <property type="entry name" value="NADH Oxidase"/>
    <property type="match status" value="1"/>
</dbReference>
<proteinExistence type="predicted"/>
<name>A0A9W6Q0J5_9ACTN</name>
<dbReference type="InterPro" id="IPR000415">
    <property type="entry name" value="Nitroreductase-like"/>
</dbReference>
<gene>
    <name evidence="1" type="ORF">Arub01_44920</name>
</gene>